<dbReference type="InterPro" id="IPR009264">
    <property type="entry name" value="AcMNPV_Orf57"/>
</dbReference>
<sequence>MRSCGDAPLVRHSASEMFSSLSSVNNKYLEFNGVSVDLRHVVFSADGLDDTEYIIFLNVCRAIYTNFKVYCNLSLESMAELLFEQSVCKINGCDVKKYKTLGECVQFNEHDHNKSLIIDLCEKTGQQAARIIVAKTIYFDENYHKRVSGYIDFENRHNKNYTPPTDDERIVLNREYEIKLLEFT</sequence>
<name>A0ABX6TQA2_9ABAC</name>
<dbReference type="Pfam" id="PF06033">
    <property type="entry name" value="DUF918"/>
    <property type="match status" value="1"/>
</dbReference>
<dbReference type="Proteomes" id="UP000831439">
    <property type="component" value="Segment"/>
</dbReference>
<evidence type="ECO:0000313" key="1">
    <source>
        <dbReference type="EMBL" id="QNV47896.1"/>
    </source>
</evidence>
<accession>A0ABX6TQA2</accession>
<keyword evidence="2" id="KW-1185">Reference proteome</keyword>
<organism evidence="1 2">
    <name type="scientific">Spodoptera eridania nucleopolyhedrovirus</name>
    <dbReference type="NCBI Taxonomy" id="2315721"/>
    <lineage>
        <taxon>Viruses</taxon>
        <taxon>Viruses incertae sedis</taxon>
        <taxon>Naldaviricetes</taxon>
        <taxon>Lefavirales</taxon>
        <taxon>Baculoviridae</taxon>
        <taxon>Alphabaculovirus</taxon>
        <taxon>Alphabaculovirus speridaniae</taxon>
    </lineage>
</organism>
<proteinExistence type="predicted"/>
<reference evidence="1 2" key="1">
    <citation type="journal article" date="2020" name="Genomics">
        <title>Characterization of a novel alphabaculovirus isolated from the Southern armyworm, Spodoptera eridania (Cramer, 1782) (Lepidoptera: Noctuidae) and the evolution of odv-e66, a bacterium-acquired baculoviral chondroitinase gene.</title>
        <authorList>
            <person name="Rodrigues D.T."/>
            <person name="Peterson L."/>
            <person name="de Oliveira L.B."/>
            <person name="Sosa-Gomez D.R."/>
            <person name="Ribeiro B.M."/>
            <person name="Ardisson-Araujo D.M.P."/>
        </authorList>
    </citation>
    <scope>NUCLEOTIDE SEQUENCE [LARGE SCALE GENOMIC DNA]</scope>
    <source>
        <strain evidence="1">CNPSo-165</strain>
    </source>
</reference>
<evidence type="ECO:0000313" key="2">
    <source>
        <dbReference type="Proteomes" id="UP000831439"/>
    </source>
</evidence>
<dbReference type="RefSeq" id="YP_010800522.1">
    <property type="nucleotide sequence ID" value="NC_076869.1"/>
</dbReference>
<dbReference type="EMBL" id="MT040195">
    <property type="protein sequence ID" value="QNV47896.1"/>
    <property type="molecule type" value="Genomic_DNA"/>
</dbReference>
<protein>
    <submittedName>
        <fullName evidence="1">Ac57-like protein</fullName>
    </submittedName>
</protein>
<dbReference type="GeneID" id="80539126"/>